<comment type="caution">
    <text evidence="2">The sequence shown here is derived from an EMBL/GenBank/DDBJ whole genome shotgun (WGS) entry which is preliminary data.</text>
</comment>
<dbReference type="GeneID" id="25796421"/>
<organism evidence="2 3">
    <name type="scientific">Hypocrea virens (strain Gv29-8 / FGSC 10586)</name>
    <name type="common">Gliocladium virens</name>
    <name type="synonym">Trichoderma virens</name>
    <dbReference type="NCBI Taxonomy" id="413071"/>
    <lineage>
        <taxon>Eukaryota</taxon>
        <taxon>Fungi</taxon>
        <taxon>Dikarya</taxon>
        <taxon>Ascomycota</taxon>
        <taxon>Pezizomycotina</taxon>
        <taxon>Sordariomycetes</taxon>
        <taxon>Hypocreomycetidae</taxon>
        <taxon>Hypocreales</taxon>
        <taxon>Hypocreaceae</taxon>
        <taxon>Trichoderma</taxon>
    </lineage>
</organism>
<dbReference type="Gene3D" id="3.40.50.200">
    <property type="entry name" value="Peptidase S8/S53 domain"/>
    <property type="match status" value="1"/>
</dbReference>
<evidence type="ECO:0000313" key="2">
    <source>
        <dbReference type="EMBL" id="EHK27063.1"/>
    </source>
</evidence>
<dbReference type="InterPro" id="IPR036852">
    <property type="entry name" value="Peptidase_S8/S53_dom_sf"/>
</dbReference>
<dbReference type="OMA" id="PSHMESH"/>
<reference evidence="2 3" key="1">
    <citation type="journal article" date="2011" name="Genome Biol.">
        <title>Comparative genome sequence analysis underscores mycoparasitism as the ancestral life style of Trichoderma.</title>
        <authorList>
            <person name="Kubicek C.P."/>
            <person name="Herrera-Estrella A."/>
            <person name="Seidl-Seiboth V."/>
            <person name="Martinez D.A."/>
            <person name="Druzhinina I.S."/>
            <person name="Thon M."/>
            <person name="Zeilinger S."/>
            <person name="Casas-Flores S."/>
            <person name="Horwitz B.A."/>
            <person name="Mukherjee P.K."/>
            <person name="Mukherjee M."/>
            <person name="Kredics L."/>
            <person name="Alcaraz L.D."/>
            <person name="Aerts A."/>
            <person name="Antal Z."/>
            <person name="Atanasova L."/>
            <person name="Cervantes-Badillo M.G."/>
            <person name="Challacombe J."/>
            <person name="Chertkov O."/>
            <person name="McCluskey K."/>
            <person name="Coulpier F."/>
            <person name="Deshpande N."/>
            <person name="von Doehren H."/>
            <person name="Ebbole D.J."/>
            <person name="Esquivel-Naranjo E.U."/>
            <person name="Fekete E."/>
            <person name="Flipphi M."/>
            <person name="Glaser F."/>
            <person name="Gomez-Rodriguez E.Y."/>
            <person name="Gruber S."/>
            <person name="Han C."/>
            <person name="Henrissat B."/>
            <person name="Hermosa R."/>
            <person name="Hernandez-Onate M."/>
            <person name="Karaffa L."/>
            <person name="Kosti I."/>
            <person name="Le Crom S."/>
            <person name="Lindquist E."/>
            <person name="Lucas S."/>
            <person name="Luebeck M."/>
            <person name="Luebeck P.S."/>
            <person name="Margeot A."/>
            <person name="Metz B."/>
            <person name="Misra M."/>
            <person name="Nevalainen H."/>
            <person name="Omann M."/>
            <person name="Packer N."/>
            <person name="Perrone G."/>
            <person name="Uresti-Rivera E.E."/>
            <person name="Salamov A."/>
            <person name="Schmoll M."/>
            <person name="Seiboth B."/>
            <person name="Shapiro H."/>
            <person name="Sukno S."/>
            <person name="Tamayo-Ramos J.A."/>
            <person name="Tisch D."/>
            <person name="Wiest A."/>
            <person name="Wilkinson H.H."/>
            <person name="Zhang M."/>
            <person name="Coutinho P.M."/>
            <person name="Kenerley C.M."/>
            <person name="Monte E."/>
            <person name="Baker S.E."/>
            <person name="Grigoriev I.V."/>
        </authorList>
    </citation>
    <scope>NUCLEOTIDE SEQUENCE [LARGE SCALE GENOMIC DNA]</scope>
    <source>
        <strain evidence="3">Gv29-8 / FGSC 10586</strain>
    </source>
</reference>
<dbReference type="InParanoid" id="G9MF97"/>
<dbReference type="VEuPathDB" id="FungiDB:TRIVIDRAFT_62848"/>
<dbReference type="RefSeq" id="XP_013961279.1">
    <property type="nucleotide sequence ID" value="XM_014105804.1"/>
</dbReference>
<dbReference type="AlphaFoldDB" id="G9MF97"/>
<dbReference type="SUPFAM" id="SSF52743">
    <property type="entry name" value="Subtilisin-like"/>
    <property type="match status" value="1"/>
</dbReference>
<keyword evidence="3" id="KW-1185">Reference proteome</keyword>
<gene>
    <name evidence="2" type="ORF">TRIVIDRAFT_62848</name>
</gene>
<dbReference type="Proteomes" id="UP000007115">
    <property type="component" value="Unassembled WGS sequence"/>
</dbReference>
<dbReference type="STRING" id="413071.G9MF97"/>
<proteinExistence type="predicted"/>
<evidence type="ECO:0000313" key="3">
    <source>
        <dbReference type="Proteomes" id="UP000007115"/>
    </source>
</evidence>
<dbReference type="Pfam" id="PF24476">
    <property type="entry name" value="DUF7580"/>
    <property type="match status" value="1"/>
</dbReference>
<dbReference type="HOGENOM" id="CLU_009240_0_0_1"/>
<dbReference type="GO" id="GO:0004252">
    <property type="term" value="F:serine-type endopeptidase activity"/>
    <property type="evidence" value="ECO:0007669"/>
    <property type="project" value="InterPro"/>
</dbReference>
<name>G9MF97_HYPVG</name>
<dbReference type="CDD" id="cd00306">
    <property type="entry name" value="Peptidases_S8_S53"/>
    <property type="match status" value="1"/>
</dbReference>
<dbReference type="eggNOG" id="ENOG502SP4W">
    <property type="taxonomic scope" value="Eukaryota"/>
</dbReference>
<evidence type="ECO:0000259" key="1">
    <source>
        <dbReference type="Pfam" id="PF24476"/>
    </source>
</evidence>
<dbReference type="InterPro" id="IPR056002">
    <property type="entry name" value="DUF7580"/>
</dbReference>
<dbReference type="GO" id="GO:0006508">
    <property type="term" value="P:proteolysis"/>
    <property type="evidence" value="ECO:0007669"/>
    <property type="project" value="InterPro"/>
</dbReference>
<dbReference type="EMBL" id="ABDF02000001">
    <property type="protein sequence ID" value="EHK27063.1"/>
    <property type="molecule type" value="Genomic_DNA"/>
</dbReference>
<accession>G9MF97</accession>
<dbReference type="OrthoDB" id="3565018at2759"/>
<protein>
    <recommendedName>
        <fullName evidence="1">DUF7580 domain-containing protein</fullName>
    </recommendedName>
</protein>
<feature type="domain" description="DUF7580" evidence="1">
    <location>
        <begin position="135"/>
        <end position="491"/>
    </location>
</feature>
<sequence length="911" mass="104169">MTKSGHALDDNDAKRAHRALNMLERLCRWPDLYYPNDAACSGFSHTWYPSLSKLLTNGGYIRESLKEFFDDFAPRKAQKFWVQLSASLDVTGDHDAEPILRGPYLSELWERRNTIEDCQDKKQFIVSLHNSLMKYCHCHCKQACEFMAANIRLNCNDSPPHQTNKMSDFNLFFQDLHDIRDSNSSCYWRDIQISVYTAPTKRAACEENSELDECNNVSEKSDVDEAYDSASESLELPEEFEFCKLIAEAPRRQLQVKLTLSNGELKLKEESLALKRFLTNVPSTSLAHLLQCSELTHKNKAILSYILIDSVWQYYDCSWDHWSSKTVQFMPQRDGLSKVILVNQPFLHTRFDKQTMMETTDDIITTDMGSVRKGGLNEPQTLINTKKILVRKSHDYPKILALGIMLLEIQLGRELEFFNDPKNYYDEDPNIAQHLLALDLVKDKKLWPPENAWMVIKEIIEICIDDNKTKAMFKNDNLMVRQRIYEQIVAPFRVFVLNAWKSDGIEVVDPVTSEKAAFSEKGMIQAMEGLSNLKMNEQSLTLLPPPVITHGFELEYSENWLQNLDDFTEKLSIIGTRDEKKCPRVKIAILDTGIAEDYYHDFNEYIEEYKDFVSSKNELRQDGTGHGSTTLRLLLRLTSDVKVFIGRVFEHNHADEETERLMAEAITYAKMEWKVDIICIPSGFNADLRSPPYRQQLYTAMTSDTRTLIFAAASNLGFASEITFPGCLSKSSKVLCCFSTAGDGDPDRPGFNPAAVPNTYNFALLGEGIQIDATDQPIRGTSYSTIIAGVIAAYILDFANHPDTKDKIKDAWYLREVEGMTAIFASMSNVKKNGYDIIEPWRLHNVGQKLIHAFVAHLLRSPYLKPPRLVCYRVISLLSMQGSFSMFVYPYYAVDAKMAHFLCPSHMESHS</sequence>